<protein>
    <recommendedName>
        <fullName evidence="3">Transcriptional regulator</fullName>
    </recommendedName>
</protein>
<evidence type="ECO:0008006" key="3">
    <source>
        <dbReference type="Google" id="ProtNLM"/>
    </source>
</evidence>
<dbReference type="RefSeq" id="WP_252168757.1">
    <property type="nucleotide sequence ID" value="NZ_CP084931.1"/>
</dbReference>
<gene>
    <name evidence="1" type="ORF">LHA26_17385</name>
</gene>
<dbReference type="EMBL" id="CP084931">
    <property type="protein sequence ID" value="USI74943.1"/>
    <property type="molecule type" value="Genomic_DNA"/>
</dbReference>
<sequence length="56" mass="6249">MGQLLNPDEDRARFRAMTAPALQHAIDDALESSETEILWALLAEVKRRGTSVEIVI</sequence>
<proteinExistence type="predicted"/>
<reference evidence="1" key="1">
    <citation type="journal article" date="2022" name="Toxins">
        <title>Genomic Analysis of Sphingopyxis sp. USTB-05 for Biodegrading Cyanobacterial Hepatotoxins.</title>
        <authorList>
            <person name="Liu C."/>
            <person name="Xu Q."/>
            <person name="Zhao Z."/>
            <person name="Zhang H."/>
            <person name="Liu X."/>
            <person name="Yin C."/>
            <person name="Liu Y."/>
            <person name="Yan H."/>
        </authorList>
    </citation>
    <scope>NUCLEOTIDE SEQUENCE</scope>
    <source>
        <strain evidence="1">NBD5</strain>
    </source>
</reference>
<accession>A0ABY4XDL9</accession>
<evidence type="ECO:0000313" key="1">
    <source>
        <dbReference type="EMBL" id="USI74943.1"/>
    </source>
</evidence>
<organism evidence="1 2">
    <name type="scientific">Sphingomonas morindae</name>
    <dbReference type="NCBI Taxonomy" id="1541170"/>
    <lineage>
        <taxon>Bacteria</taxon>
        <taxon>Pseudomonadati</taxon>
        <taxon>Pseudomonadota</taxon>
        <taxon>Alphaproteobacteria</taxon>
        <taxon>Sphingomonadales</taxon>
        <taxon>Sphingomonadaceae</taxon>
        <taxon>Sphingomonas</taxon>
    </lineage>
</organism>
<name>A0ABY4XDL9_9SPHN</name>
<keyword evidence="2" id="KW-1185">Reference proteome</keyword>
<dbReference type="Proteomes" id="UP001056937">
    <property type="component" value="Chromosome 2"/>
</dbReference>
<evidence type="ECO:0000313" key="2">
    <source>
        <dbReference type="Proteomes" id="UP001056937"/>
    </source>
</evidence>